<dbReference type="Pfam" id="PF14111">
    <property type="entry name" value="DUF4283"/>
    <property type="match status" value="1"/>
</dbReference>
<dbReference type="PANTHER" id="PTHR47723:SF24">
    <property type="entry name" value="RNASE H TYPE-1 DOMAIN-CONTAINING PROTEIN"/>
    <property type="match status" value="1"/>
</dbReference>
<dbReference type="InterPro" id="IPR012337">
    <property type="entry name" value="RNaseH-like_sf"/>
</dbReference>
<feature type="compositionally biased region" description="Basic and acidic residues" evidence="2">
    <location>
        <begin position="253"/>
        <end position="300"/>
    </location>
</feature>
<feature type="region of interest" description="Disordered" evidence="2">
    <location>
        <begin position="737"/>
        <end position="765"/>
    </location>
</feature>
<dbReference type="InterPro" id="IPR025558">
    <property type="entry name" value="DUF4283"/>
</dbReference>
<feature type="domain" description="CCHC-type" evidence="3">
    <location>
        <begin position="196"/>
        <end position="211"/>
    </location>
</feature>
<protein>
    <recommendedName>
        <fullName evidence="3">CCHC-type domain-containing protein</fullName>
    </recommendedName>
</protein>
<comment type="caution">
    <text evidence="4">The sequence shown here is derived from an EMBL/GenBank/DDBJ whole genome shotgun (WGS) entry which is preliminary data.</text>
</comment>
<proteinExistence type="predicted"/>
<evidence type="ECO:0000313" key="4">
    <source>
        <dbReference type="EMBL" id="RYR00713.1"/>
    </source>
</evidence>
<feature type="compositionally biased region" description="Polar residues" evidence="2">
    <location>
        <begin position="932"/>
        <end position="942"/>
    </location>
</feature>
<organism evidence="4 5">
    <name type="scientific">Arachis hypogaea</name>
    <name type="common">Peanut</name>
    <dbReference type="NCBI Taxonomy" id="3818"/>
    <lineage>
        <taxon>Eukaryota</taxon>
        <taxon>Viridiplantae</taxon>
        <taxon>Streptophyta</taxon>
        <taxon>Embryophyta</taxon>
        <taxon>Tracheophyta</taxon>
        <taxon>Spermatophyta</taxon>
        <taxon>Magnoliopsida</taxon>
        <taxon>eudicotyledons</taxon>
        <taxon>Gunneridae</taxon>
        <taxon>Pentapetalae</taxon>
        <taxon>rosids</taxon>
        <taxon>fabids</taxon>
        <taxon>Fabales</taxon>
        <taxon>Fabaceae</taxon>
        <taxon>Papilionoideae</taxon>
        <taxon>50 kb inversion clade</taxon>
        <taxon>dalbergioids sensu lato</taxon>
        <taxon>Dalbergieae</taxon>
        <taxon>Pterocarpus clade</taxon>
        <taxon>Arachis</taxon>
    </lineage>
</organism>
<dbReference type="InterPro" id="IPR053151">
    <property type="entry name" value="RNase_H-like"/>
</dbReference>
<dbReference type="STRING" id="3818.A0A444YFJ4"/>
<dbReference type="InterPro" id="IPR036397">
    <property type="entry name" value="RNaseH_sf"/>
</dbReference>
<keyword evidence="1" id="KW-0862">Zinc</keyword>
<dbReference type="GO" id="GO:0008270">
    <property type="term" value="F:zinc ion binding"/>
    <property type="evidence" value="ECO:0007669"/>
    <property type="project" value="UniProtKB-KW"/>
</dbReference>
<dbReference type="PANTHER" id="PTHR47723">
    <property type="entry name" value="OS05G0353850 PROTEIN"/>
    <property type="match status" value="1"/>
</dbReference>
<evidence type="ECO:0000256" key="2">
    <source>
        <dbReference type="SAM" id="MobiDB-lite"/>
    </source>
</evidence>
<dbReference type="Pfam" id="PF14392">
    <property type="entry name" value="zf-CCHC_4"/>
    <property type="match status" value="1"/>
</dbReference>
<feature type="compositionally biased region" description="Basic and acidic residues" evidence="2">
    <location>
        <begin position="460"/>
        <end position="469"/>
    </location>
</feature>
<feature type="compositionally biased region" description="Polar residues" evidence="2">
    <location>
        <begin position="234"/>
        <end position="251"/>
    </location>
</feature>
<feature type="compositionally biased region" description="Polar residues" evidence="2">
    <location>
        <begin position="737"/>
        <end position="750"/>
    </location>
</feature>
<keyword evidence="5" id="KW-1185">Reference proteome</keyword>
<dbReference type="InterPro" id="IPR044730">
    <property type="entry name" value="RNase_H-like_dom_plant"/>
</dbReference>
<reference evidence="4 5" key="1">
    <citation type="submission" date="2019-01" db="EMBL/GenBank/DDBJ databases">
        <title>Sequencing of cultivated peanut Arachis hypogaea provides insights into genome evolution and oil improvement.</title>
        <authorList>
            <person name="Chen X."/>
        </authorList>
    </citation>
    <scope>NUCLEOTIDE SEQUENCE [LARGE SCALE GENOMIC DNA]</scope>
    <source>
        <strain evidence="5">cv. Fuhuasheng</strain>
        <tissue evidence="4">Leaves</tissue>
    </source>
</reference>
<keyword evidence="1" id="KW-0479">Metal-binding</keyword>
<dbReference type="GO" id="GO:0004523">
    <property type="term" value="F:RNA-DNA hybrid ribonuclease activity"/>
    <property type="evidence" value="ECO:0007669"/>
    <property type="project" value="InterPro"/>
</dbReference>
<dbReference type="SUPFAM" id="SSF53098">
    <property type="entry name" value="Ribonuclease H-like"/>
    <property type="match status" value="1"/>
</dbReference>
<dbReference type="Proteomes" id="UP000289738">
    <property type="component" value="Chromosome B07"/>
</dbReference>
<dbReference type="GO" id="GO:0003676">
    <property type="term" value="F:nucleic acid binding"/>
    <property type="evidence" value="ECO:0007669"/>
    <property type="project" value="InterPro"/>
</dbReference>
<dbReference type="Gene3D" id="3.30.420.10">
    <property type="entry name" value="Ribonuclease H-like superfamily/Ribonuclease H"/>
    <property type="match status" value="1"/>
</dbReference>
<evidence type="ECO:0000259" key="3">
    <source>
        <dbReference type="PROSITE" id="PS50158"/>
    </source>
</evidence>
<dbReference type="InterPro" id="IPR002156">
    <property type="entry name" value="RNaseH_domain"/>
</dbReference>
<dbReference type="Pfam" id="PF13456">
    <property type="entry name" value="RVT_3"/>
    <property type="match status" value="1"/>
</dbReference>
<dbReference type="InterPro" id="IPR001878">
    <property type="entry name" value="Znf_CCHC"/>
</dbReference>
<feature type="region of interest" description="Disordered" evidence="2">
    <location>
        <begin position="458"/>
        <end position="489"/>
    </location>
</feature>
<evidence type="ECO:0000313" key="5">
    <source>
        <dbReference type="Proteomes" id="UP000289738"/>
    </source>
</evidence>
<feature type="compositionally biased region" description="Basic and acidic residues" evidence="2">
    <location>
        <begin position="1033"/>
        <end position="1048"/>
    </location>
</feature>
<keyword evidence="1" id="KW-0863">Zinc-finger</keyword>
<feature type="compositionally biased region" description="Acidic residues" evidence="2">
    <location>
        <begin position="301"/>
        <end position="310"/>
    </location>
</feature>
<sequence length="1083" mass="124152">MSSIEGKVIKLNKPGELGYKKECLNVVGKVISDKEISFKTCKNALLGMWGNPQGVAVSDIGSKKMLFSFKDRKKGLQIMQNGPWNVRGNMVNLRLWRESESVFEVDHDFMEFWIQIHGIPLDLMDRETGVRIGDMLGVLAEAEDPKMDGILRRSYLRIRVSINITKALPTGFWLDREDLPPLWVFFRYERLPDSYCFNCGILGHEKRTCKNPTAMASWDPTKKRYAPGLGTGNGQSRSTAGGGSSKQQSWNEEGERLAREQQNQEKESGEKQKSEESRIREEQAFQQKIREESVRENQAEREEEMAEAEEQVEKVQQIPDFQGIRNRQNVLEAAYKFKRLIEEIRERKDDWANSNKAQEEEEMIGAKRLGRKGPTKENGANTEANMLHGEYGETNGLKQHIIEEGEVNSYSIAKGRLGLENEVRKETIGQELKRLMLARHKGKQICEDRLGGNDNLALLKGDRKDDKQKKQLKKTQRRDHKYENQQAHSGGNDYYVELASDEDQEEGMEAQGDWETQLARKLEIKLNLKRKRELSQGIFVYGNPVFKKRRKLWQELTIYQNVSLKAAPSISSDHCALILDLQPRGRIKREFKFEAFWAEHEECKEVIKKGWQQDEGNRNSEGHYTVKSGYRAAKEEKDAKEEEKLNEASSSQNHREIWGTIWRLPVPQKIRMFLWKAVEVQKIRRETGKDQERILCKLGCVCWYIWKTRNQYIFQQATINPKQAIINAEQLAAEYHNTTSGSSTQHNSSKGRIGDKKRITWRPPPQDRLKVNTDAAFQKDTGKAASGVVIRNWQGKFITGTTTKFTTTSAIAAEAQAYREALILIKNLQIENCIIETDCLQLVQAVKARTPIAEADAILRDILQLLEEAPTVGATWTPREGNTVAHQLAAMALGNVLTSQWTYNMPNPVRNSIRTEATFAISHHNQLPQIQQVGHSSPTNQQRIHKERDIPLRGGMDTRDMHQAERAEKHQPNAAQGRTMERSNHSGRVEGADRRRSADGYDPWRKGSRQRIVEAETTHPEDPPRLLQKRRQYRTDEENIHECSRQQETRPGSKATKKRVVLGSSVRETGFGANRVLFERPGQ</sequence>
<feature type="region of interest" description="Disordered" evidence="2">
    <location>
        <begin position="932"/>
        <end position="1063"/>
    </location>
</feature>
<evidence type="ECO:0000256" key="1">
    <source>
        <dbReference type="PROSITE-ProRule" id="PRU00047"/>
    </source>
</evidence>
<dbReference type="InterPro" id="IPR025836">
    <property type="entry name" value="Zn_knuckle_CX2CX4HX4C"/>
</dbReference>
<gene>
    <name evidence="4" type="ORF">Ahy_B07g088841</name>
</gene>
<dbReference type="PROSITE" id="PS50158">
    <property type="entry name" value="ZF_CCHC"/>
    <property type="match status" value="1"/>
</dbReference>
<accession>A0A444YFJ4</accession>
<dbReference type="EMBL" id="SDMP01000017">
    <property type="protein sequence ID" value="RYR00713.1"/>
    <property type="molecule type" value="Genomic_DNA"/>
</dbReference>
<feature type="compositionally biased region" description="Basic residues" evidence="2">
    <location>
        <begin position="470"/>
        <end position="479"/>
    </location>
</feature>
<feature type="region of interest" description="Disordered" evidence="2">
    <location>
        <begin position="213"/>
        <end position="314"/>
    </location>
</feature>
<feature type="compositionally biased region" description="Basic and acidic residues" evidence="2">
    <location>
        <begin position="979"/>
        <end position="1024"/>
    </location>
</feature>
<feature type="compositionally biased region" description="Basic and acidic residues" evidence="2">
    <location>
        <begin position="944"/>
        <end position="971"/>
    </location>
</feature>
<dbReference type="CDD" id="cd06222">
    <property type="entry name" value="RNase_H_like"/>
    <property type="match status" value="1"/>
</dbReference>
<dbReference type="AlphaFoldDB" id="A0A444YFJ4"/>
<name>A0A444YFJ4_ARAHY</name>